<dbReference type="eggNOG" id="COG0457">
    <property type="taxonomic scope" value="Bacteria"/>
</dbReference>
<dbReference type="SMART" id="SM00028">
    <property type="entry name" value="TPR"/>
    <property type="match status" value="2"/>
</dbReference>
<evidence type="ECO:0000256" key="4">
    <source>
        <dbReference type="ARBA" id="ARBA00023136"/>
    </source>
</evidence>
<dbReference type="InterPro" id="IPR011990">
    <property type="entry name" value="TPR-like_helical_dom_sf"/>
</dbReference>
<dbReference type="PANTHER" id="PTHR37422">
    <property type="entry name" value="TEICHURONIC ACID BIOSYNTHESIS PROTEIN TUAE"/>
    <property type="match status" value="1"/>
</dbReference>
<feature type="transmembrane region" description="Helical" evidence="6">
    <location>
        <begin position="41"/>
        <end position="61"/>
    </location>
</feature>
<keyword evidence="2 6" id="KW-0812">Transmembrane</keyword>
<dbReference type="PANTHER" id="PTHR37422:SF13">
    <property type="entry name" value="LIPOPOLYSACCHARIDE BIOSYNTHESIS PROTEIN PA4999-RELATED"/>
    <property type="match status" value="1"/>
</dbReference>
<keyword evidence="5" id="KW-0802">TPR repeat</keyword>
<evidence type="ECO:0000256" key="1">
    <source>
        <dbReference type="ARBA" id="ARBA00004141"/>
    </source>
</evidence>
<evidence type="ECO:0000313" key="10">
    <source>
        <dbReference type="Proteomes" id="UP000025229"/>
    </source>
</evidence>
<feature type="transmembrane region" description="Helical" evidence="6">
    <location>
        <begin position="480"/>
        <end position="500"/>
    </location>
</feature>
<feature type="transmembrane region" description="Helical" evidence="6">
    <location>
        <begin position="240"/>
        <end position="264"/>
    </location>
</feature>
<dbReference type="EMBL" id="CP007514">
    <property type="protein sequence ID" value="AHY47013.1"/>
    <property type="molecule type" value="Genomic_DNA"/>
</dbReference>
<keyword evidence="10" id="KW-1185">Reference proteome</keyword>
<reference evidence="8 10" key="1">
    <citation type="submission" date="2014-03" db="EMBL/GenBank/DDBJ databases">
        <title>Complete genome sequence of the Radio-Resistant Rubrobacter radiotolerans RSPS-4.</title>
        <authorList>
            <person name="Egas C.C."/>
            <person name="Barroso C.C."/>
            <person name="Froufe H.J.C."/>
            <person name="Pacheco J.J."/>
            <person name="Albuquerque L.L."/>
            <person name="da Costa M.M.S."/>
        </authorList>
    </citation>
    <scope>NUCLEOTIDE SEQUENCE [LARGE SCALE GENOMIC DNA]</scope>
    <source>
        <strain evidence="8 10">RSPS-4</strain>
    </source>
</reference>
<feature type="repeat" description="TPR" evidence="5">
    <location>
        <begin position="573"/>
        <end position="606"/>
    </location>
</feature>
<evidence type="ECO:0000313" key="8">
    <source>
        <dbReference type="EMBL" id="AHY47013.1"/>
    </source>
</evidence>
<feature type="repeat" description="TPR" evidence="5">
    <location>
        <begin position="607"/>
        <end position="640"/>
    </location>
</feature>
<feature type="transmembrane region" description="Helical" evidence="6">
    <location>
        <begin position="217"/>
        <end position="233"/>
    </location>
</feature>
<dbReference type="Pfam" id="PF04932">
    <property type="entry name" value="Wzy_C"/>
    <property type="match status" value="1"/>
</dbReference>
<gene>
    <name evidence="8" type="ORF">RradSPS_1730</name>
    <name evidence="9" type="ORF">SIL72_10315</name>
</gene>
<dbReference type="KEGG" id="rrd:RradSPS_1730"/>
<feature type="transmembrane region" description="Helical" evidence="6">
    <location>
        <begin position="166"/>
        <end position="187"/>
    </location>
</feature>
<accession>A0A023X3S7</accession>
<dbReference type="HOGENOM" id="CLU_417313_0_0_11"/>
<evidence type="ECO:0000256" key="2">
    <source>
        <dbReference type="ARBA" id="ARBA00022692"/>
    </source>
</evidence>
<feature type="transmembrane region" description="Helical" evidence="6">
    <location>
        <begin position="68"/>
        <end position="91"/>
    </location>
</feature>
<dbReference type="Proteomes" id="UP001281130">
    <property type="component" value="Unassembled WGS sequence"/>
</dbReference>
<sequence>MNKGIESGATRRRVAGGALVVVAAANAWLGYVFGGYYIGEWALFALFAVLLLLVVVGLGLLGGGRSRLGVLATALFLGYTAWTFLSILWSANRGDALYGSSLTLLYLIVFWVSVTLLAAGARRRLVLAALALGPGVVAVLLAPMLLSGATESEGFFLDGRLQGTAGYFNAQAAFLVMSFFAGIYVSGSCRLHPAVRALSLAGITAGLQVAVLTQSRGAAVAFALSLAVFFLFSGQRLRGLVALLPVFFLTLLAFPTLNEVYLQLRGGETVTGEGLAAIDRAKNAVLLSAVASGVYGLLWSILDRFWRPSESLVRLAGIACLAAVALVFVVGSVVFVNRVGSPLDFAGERWTAFRTNDTSGQEESRYLSASGSGRFTLWEVAWQDFQSNPVLGVGTHNYEATYYRLREVPAGWVKQPHSLPLEVVSERGLVGGALFFGFLAVCVGAGLYRRFGELNAEGKGQVGAILACLAYWFVHSSAEWFWQIPAVTVPATIYLAMLVVPWGAPHSGEEVFSPLGRPVRLAGLGIAVLALAAIGPLFVSNLYAQRAAAGSQENPWTSLRDLERAQLFDPANSSLARREGDLAYSIGDLPRASQAYARAVELNPEYYANYAVLGGFYERLGQPERALELYRQSRELNPLDPDLRLAEERALQQVEER</sequence>
<evidence type="ECO:0000256" key="6">
    <source>
        <dbReference type="SAM" id="Phobius"/>
    </source>
</evidence>
<keyword evidence="3 6" id="KW-1133">Transmembrane helix</keyword>
<dbReference type="Gene3D" id="1.25.40.10">
    <property type="entry name" value="Tetratricopeptide repeat domain"/>
    <property type="match status" value="1"/>
</dbReference>
<evidence type="ECO:0000259" key="7">
    <source>
        <dbReference type="Pfam" id="PF04932"/>
    </source>
</evidence>
<feature type="domain" description="O-antigen ligase-related" evidence="7">
    <location>
        <begin position="288"/>
        <end position="436"/>
    </location>
</feature>
<dbReference type="RefSeq" id="WP_038682017.1">
    <property type="nucleotide sequence ID" value="NZ_CP007514.1"/>
</dbReference>
<feature type="transmembrane region" description="Helical" evidence="6">
    <location>
        <begin position="521"/>
        <end position="544"/>
    </location>
</feature>
<protein>
    <submittedName>
        <fullName evidence="8 9">O-Antigen ligase</fullName>
    </submittedName>
</protein>
<dbReference type="InterPro" id="IPR007016">
    <property type="entry name" value="O-antigen_ligase-rel_domated"/>
</dbReference>
<dbReference type="STRING" id="42256.RradSPS_1730"/>
<feature type="transmembrane region" description="Helical" evidence="6">
    <location>
        <begin position="314"/>
        <end position="336"/>
    </location>
</feature>
<reference evidence="9" key="2">
    <citation type="submission" date="2023-11" db="EMBL/GenBank/DDBJ databases">
        <title>MicrobeMod: A computational toolkit for identifying prokaryotic methylation and restriction-modification with nanopore sequencing.</title>
        <authorList>
            <person name="Crits-Christoph A."/>
            <person name="Kang S.C."/>
            <person name="Lee H."/>
            <person name="Ostrov N."/>
        </authorList>
    </citation>
    <scope>NUCLEOTIDE SEQUENCE</scope>
    <source>
        <strain evidence="9">ATCC 51242</strain>
    </source>
</reference>
<keyword evidence="8" id="KW-0436">Ligase</keyword>
<feature type="transmembrane region" description="Helical" evidence="6">
    <location>
        <begin position="429"/>
        <end position="449"/>
    </location>
</feature>
<comment type="subcellular location">
    <subcellularLocation>
        <location evidence="1">Membrane</location>
        <topology evidence="1">Multi-pass membrane protein</topology>
    </subcellularLocation>
</comment>
<keyword evidence="4 6" id="KW-0472">Membrane</keyword>
<feature type="transmembrane region" description="Helical" evidence="6">
    <location>
        <begin position="125"/>
        <end position="146"/>
    </location>
</feature>
<dbReference type="SUPFAM" id="SSF48452">
    <property type="entry name" value="TPR-like"/>
    <property type="match status" value="1"/>
</dbReference>
<dbReference type="InterPro" id="IPR051533">
    <property type="entry name" value="WaaL-like"/>
</dbReference>
<evidence type="ECO:0000256" key="5">
    <source>
        <dbReference type="PROSITE-ProRule" id="PRU00339"/>
    </source>
</evidence>
<dbReference type="GO" id="GO:0016020">
    <property type="term" value="C:membrane"/>
    <property type="evidence" value="ECO:0007669"/>
    <property type="project" value="UniProtKB-SubCell"/>
</dbReference>
<dbReference type="OrthoDB" id="5241686at2"/>
<dbReference type="eggNOG" id="COG3307">
    <property type="taxonomic scope" value="Bacteria"/>
</dbReference>
<feature type="transmembrane region" description="Helical" evidence="6">
    <location>
        <begin position="284"/>
        <end position="302"/>
    </location>
</feature>
<feature type="transmembrane region" description="Helical" evidence="6">
    <location>
        <begin position="12"/>
        <end position="29"/>
    </location>
</feature>
<dbReference type="InterPro" id="IPR019734">
    <property type="entry name" value="TPR_rpt"/>
</dbReference>
<dbReference type="Proteomes" id="UP000025229">
    <property type="component" value="Chromosome"/>
</dbReference>
<proteinExistence type="predicted"/>
<dbReference type="AlphaFoldDB" id="A0A023X3S7"/>
<evidence type="ECO:0000256" key="3">
    <source>
        <dbReference type="ARBA" id="ARBA00022989"/>
    </source>
</evidence>
<organism evidence="8 10">
    <name type="scientific">Rubrobacter radiotolerans</name>
    <name type="common">Arthrobacter radiotolerans</name>
    <dbReference type="NCBI Taxonomy" id="42256"/>
    <lineage>
        <taxon>Bacteria</taxon>
        <taxon>Bacillati</taxon>
        <taxon>Actinomycetota</taxon>
        <taxon>Rubrobacteria</taxon>
        <taxon>Rubrobacterales</taxon>
        <taxon>Rubrobacteraceae</taxon>
        <taxon>Rubrobacter</taxon>
    </lineage>
</organism>
<dbReference type="PROSITE" id="PS50005">
    <property type="entry name" value="TPR"/>
    <property type="match status" value="2"/>
</dbReference>
<feature type="transmembrane region" description="Helical" evidence="6">
    <location>
        <begin position="194"/>
        <end position="211"/>
    </location>
</feature>
<dbReference type="EMBL" id="JAWXXX010000001">
    <property type="protein sequence ID" value="MDX5894419.1"/>
    <property type="molecule type" value="Genomic_DNA"/>
</dbReference>
<dbReference type="GO" id="GO:0016874">
    <property type="term" value="F:ligase activity"/>
    <property type="evidence" value="ECO:0007669"/>
    <property type="project" value="UniProtKB-KW"/>
</dbReference>
<evidence type="ECO:0000313" key="9">
    <source>
        <dbReference type="EMBL" id="MDX5894419.1"/>
    </source>
</evidence>
<feature type="transmembrane region" description="Helical" evidence="6">
    <location>
        <begin position="97"/>
        <end position="118"/>
    </location>
</feature>
<name>A0A023X3S7_RUBRA</name>